<evidence type="ECO:0000256" key="2">
    <source>
        <dbReference type="ARBA" id="ARBA00009773"/>
    </source>
</evidence>
<comment type="similarity">
    <text evidence="2">Belongs to the autoinducer-2 exporter (AI-2E) (TC 2.A.86) family.</text>
</comment>
<dbReference type="Proteomes" id="UP000326169">
    <property type="component" value="Unassembled WGS sequence"/>
</dbReference>
<dbReference type="EMBL" id="BIMW01000092">
    <property type="protein sequence ID" value="GCE94276.1"/>
    <property type="molecule type" value="Genomic_DNA"/>
</dbReference>
<proteinExistence type="inferred from homology"/>
<feature type="transmembrane region" description="Helical" evidence="6">
    <location>
        <begin position="41"/>
        <end position="59"/>
    </location>
</feature>
<evidence type="ECO:0000313" key="7">
    <source>
        <dbReference type="EMBL" id="GCE94276.1"/>
    </source>
</evidence>
<evidence type="ECO:0000256" key="3">
    <source>
        <dbReference type="ARBA" id="ARBA00022692"/>
    </source>
</evidence>
<dbReference type="RefSeq" id="WP_062945934.1">
    <property type="nucleotide sequence ID" value="NZ_BIMW01000092.1"/>
</dbReference>
<evidence type="ECO:0000256" key="6">
    <source>
        <dbReference type="SAM" id="Phobius"/>
    </source>
</evidence>
<gene>
    <name evidence="7" type="ORF">NIES46_23300</name>
</gene>
<name>A0A5M3T8Y5_LIMPL</name>
<feature type="transmembrane region" description="Helical" evidence="6">
    <location>
        <begin position="235"/>
        <end position="260"/>
    </location>
</feature>
<dbReference type="PANTHER" id="PTHR21716:SF66">
    <property type="entry name" value="TRANSPORT PROTEIN SLL0063-RELATED"/>
    <property type="match status" value="1"/>
</dbReference>
<feature type="transmembrane region" description="Helical" evidence="6">
    <location>
        <begin position="71"/>
        <end position="95"/>
    </location>
</feature>
<evidence type="ECO:0000256" key="5">
    <source>
        <dbReference type="ARBA" id="ARBA00023136"/>
    </source>
</evidence>
<evidence type="ECO:0000313" key="8">
    <source>
        <dbReference type="Proteomes" id="UP000326169"/>
    </source>
</evidence>
<keyword evidence="5 6" id="KW-0472">Membrane</keyword>
<evidence type="ECO:0008006" key="9">
    <source>
        <dbReference type="Google" id="ProtNLM"/>
    </source>
</evidence>
<dbReference type="PANTHER" id="PTHR21716">
    <property type="entry name" value="TRANSMEMBRANE PROTEIN"/>
    <property type="match status" value="1"/>
</dbReference>
<accession>A0A5M3T8Y5</accession>
<evidence type="ECO:0000256" key="4">
    <source>
        <dbReference type="ARBA" id="ARBA00022989"/>
    </source>
</evidence>
<dbReference type="Pfam" id="PF01594">
    <property type="entry name" value="AI-2E_transport"/>
    <property type="match status" value="1"/>
</dbReference>
<dbReference type="GeneID" id="301683175"/>
<keyword evidence="8" id="KW-1185">Reference proteome</keyword>
<feature type="transmembrane region" description="Helical" evidence="6">
    <location>
        <begin position="212"/>
        <end position="229"/>
    </location>
</feature>
<feature type="transmembrane region" description="Helical" evidence="6">
    <location>
        <begin position="304"/>
        <end position="335"/>
    </location>
</feature>
<comment type="caution">
    <text evidence="7">The sequence shown here is derived from an EMBL/GenBank/DDBJ whole genome shotgun (WGS) entry which is preliminary data.</text>
</comment>
<comment type="subcellular location">
    <subcellularLocation>
        <location evidence="1">Membrane</location>
        <topology evidence="1">Multi-pass membrane protein</topology>
    </subcellularLocation>
</comment>
<keyword evidence="3 6" id="KW-0812">Transmembrane</keyword>
<dbReference type="InterPro" id="IPR002549">
    <property type="entry name" value="AI-2E-like"/>
</dbReference>
<evidence type="ECO:0000256" key="1">
    <source>
        <dbReference type="ARBA" id="ARBA00004141"/>
    </source>
</evidence>
<reference evidence="7 8" key="1">
    <citation type="journal article" date="2019" name="J Genomics">
        <title>The Draft Genome of a Hydrogen-producing Cyanobacterium, Arthrospira platensis NIES-46.</title>
        <authorList>
            <person name="Suzuki S."/>
            <person name="Yamaguchi H."/>
            <person name="Kawachi M."/>
        </authorList>
    </citation>
    <scope>NUCLEOTIDE SEQUENCE [LARGE SCALE GENOMIC DNA]</scope>
    <source>
        <strain evidence="7 8">NIES-46</strain>
    </source>
</reference>
<keyword evidence="4 6" id="KW-1133">Transmembrane helix</keyword>
<protein>
    <recommendedName>
        <fullName evidence="9">Permease</fullName>
    </recommendedName>
</protein>
<sequence length="351" mass="39157">MSKPTSRPFENFFSNSRLVRYLLLFAFGWAFIQFIAYFETIIIVFVFAAIFAFLLNYPVQWLQKYTSHTVAVVVVFSTSLLLLIGLLATLGLAIVSELQQFVTQAPDLLDSFVNLVDQIETLLKNANIQVDLDFLQEDLKQEVSNLFGFGTAAVGKILSGLFEFIIILVVTFFMLLNGEELWASFQSFFPSNIEDFTLSLRNNFLGFFRGRLILSVFFGFSAFFVYLILQAPYPLFLATLVGVFDLIPGVGATIGIILSAIIVLPKGILISLQVIVYCVLLQQIEENILMPRIMQNSVNLNPVVIFFALLLGARIAGFLGLFLSIPIAAVIVGFVNIKNAEVKQIPGNNKQ</sequence>
<feature type="transmembrane region" description="Helical" evidence="6">
    <location>
        <begin position="267"/>
        <end position="284"/>
    </location>
</feature>
<feature type="transmembrane region" description="Helical" evidence="6">
    <location>
        <begin position="157"/>
        <end position="176"/>
    </location>
</feature>
<organism evidence="7 8">
    <name type="scientific">Limnospira platensis NIES-46</name>
    <dbReference type="NCBI Taxonomy" id="1236695"/>
    <lineage>
        <taxon>Bacteria</taxon>
        <taxon>Bacillati</taxon>
        <taxon>Cyanobacteriota</taxon>
        <taxon>Cyanophyceae</taxon>
        <taxon>Oscillatoriophycideae</taxon>
        <taxon>Oscillatoriales</taxon>
        <taxon>Sirenicapillariaceae</taxon>
        <taxon>Limnospira</taxon>
    </lineage>
</organism>